<proteinExistence type="predicted"/>
<feature type="signal peptide" evidence="1">
    <location>
        <begin position="1"/>
        <end position="20"/>
    </location>
</feature>
<feature type="chain" id="PRO_5045476485" evidence="1">
    <location>
        <begin position="21"/>
        <end position="205"/>
    </location>
</feature>
<name>A0ABR1IGX2_9HYPO</name>
<evidence type="ECO:0000313" key="3">
    <source>
        <dbReference type="Proteomes" id="UP001498421"/>
    </source>
</evidence>
<gene>
    <name evidence="2" type="ORF">QQZ08_001174</name>
</gene>
<dbReference type="Proteomes" id="UP001498421">
    <property type="component" value="Unassembled WGS sequence"/>
</dbReference>
<comment type="caution">
    <text evidence="2">The sequence shown here is derived from an EMBL/GenBank/DDBJ whole genome shotgun (WGS) entry which is preliminary data.</text>
</comment>
<organism evidence="2 3">
    <name type="scientific">Neonectria magnoliae</name>
    <dbReference type="NCBI Taxonomy" id="2732573"/>
    <lineage>
        <taxon>Eukaryota</taxon>
        <taxon>Fungi</taxon>
        <taxon>Dikarya</taxon>
        <taxon>Ascomycota</taxon>
        <taxon>Pezizomycotina</taxon>
        <taxon>Sordariomycetes</taxon>
        <taxon>Hypocreomycetidae</taxon>
        <taxon>Hypocreales</taxon>
        <taxon>Nectriaceae</taxon>
        <taxon>Neonectria</taxon>
    </lineage>
</organism>
<keyword evidence="1" id="KW-0732">Signal</keyword>
<protein>
    <submittedName>
        <fullName evidence="2">Uncharacterized protein</fullName>
    </submittedName>
</protein>
<evidence type="ECO:0000313" key="2">
    <source>
        <dbReference type="EMBL" id="KAK7432229.1"/>
    </source>
</evidence>
<sequence>MKFFTTTPLLLLALSNLATCSLNAATIVAEIAPGSESCASDKPDCRTAAQAGPLIAQAMAKYKVYSVQQIAAVIALMAFESGDFAYKHNVSPGRPGQGTANMQMAEYNLMYAKQLDGVKDKVANIQSTVGMSDDELNDLLALVTPDEYNFGSGPWFLMTQCGDSVRDALTKDIDTGFEAYMECIGTSLTDDRTEYLERAKEAFGL</sequence>
<dbReference type="EMBL" id="JAZAVK010000006">
    <property type="protein sequence ID" value="KAK7432229.1"/>
    <property type="molecule type" value="Genomic_DNA"/>
</dbReference>
<reference evidence="2 3" key="1">
    <citation type="journal article" date="2025" name="Microbiol. Resour. Announc.">
        <title>Draft genome sequences for Neonectria magnoliae and Neonectria punicea, canker pathogens of Liriodendron tulipifera and Acer saccharum in West Virginia.</title>
        <authorList>
            <person name="Petronek H.M."/>
            <person name="Kasson M.T."/>
            <person name="Metheny A.M."/>
            <person name="Stauder C.M."/>
            <person name="Lovett B."/>
            <person name="Lynch S.C."/>
            <person name="Garnas J.R."/>
            <person name="Kasson L.R."/>
            <person name="Stajich J.E."/>
        </authorList>
    </citation>
    <scope>NUCLEOTIDE SEQUENCE [LARGE SCALE GENOMIC DNA]</scope>
    <source>
        <strain evidence="2 3">NRRL 64651</strain>
    </source>
</reference>
<keyword evidence="3" id="KW-1185">Reference proteome</keyword>
<evidence type="ECO:0000256" key="1">
    <source>
        <dbReference type="SAM" id="SignalP"/>
    </source>
</evidence>
<accession>A0ABR1IGX2</accession>